<feature type="transmembrane region" description="Helical" evidence="9">
    <location>
        <begin position="129"/>
        <end position="151"/>
    </location>
</feature>
<name>A0A399RA16_9PROT</name>
<keyword evidence="5 9" id="KW-0812">Transmembrane</keyword>
<dbReference type="OrthoDB" id="9794346at2"/>
<accession>A0A399RA16</accession>
<evidence type="ECO:0000259" key="10">
    <source>
        <dbReference type="Pfam" id="PF04290"/>
    </source>
</evidence>
<dbReference type="Pfam" id="PF04290">
    <property type="entry name" value="DctQ"/>
    <property type="match status" value="1"/>
</dbReference>
<keyword evidence="4 9" id="KW-0997">Cell inner membrane</keyword>
<keyword evidence="12" id="KW-1185">Reference proteome</keyword>
<evidence type="ECO:0000313" key="11">
    <source>
        <dbReference type="EMBL" id="RIJ28248.1"/>
    </source>
</evidence>
<organism evidence="11 12">
    <name type="scientific">Henriciella mobilis</name>
    <dbReference type="NCBI Taxonomy" id="2305467"/>
    <lineage>
        <taxon>Bacteria</taxon>
        <taxon>Pseudomonadati</taxon>
        <taxon>Pseudomonadota</taxon>
        <taxon>Alphaproteobacteria</taxon>
        <taxon>Hyphomonadales</taxon>
        <taxon>Hyphomonadaceae</taxon>
        <taxon>Henriciella</taxon>
    </lineage>
</organism>
<comment type="similarity">
    <text evidence="8 9">Belongs to the TRAP transporter small permease family.</text>
</comment>
<reference evidence="11 12" key="1">
    <citation type="submission" date="2018-08" db="EMBL/GenBank/DDBJ databases">
        <title>Henriciella mobilis sp. nov., isolated from seawater.</title>
        <authorList>
            <person name="Cheng H."/>
            <person name="Wu Y.-H."/>
            <person name="Xu X.-W."/>
            <person name="Guo L.-L."/>
        </authorList>
    </citation>
    <scope>NUCLEOTIDE SEQUENCE [LARGE SCALE GENOMIC DNA]</scope>
    <source>
        <strain evidence="11 12">JN25</strain>
    </source>
</reference>
<proteinExistence type="inferred from homology"/>
<feature type="transmembrane region" description="Helical" evidence="9">
    <location>
        <begin position="55"/>
        <end position="81"/>
    </location>
</feature>
<feature type="transmembrane region" description="Helical" evidence="9">
    <location>
        <begin position="12"/>
        <end position="34"/>
    </location>
</feature>
<evidence type="ECO:0000256" key="2">
    <source>
        <dbReference type="ARBA" id="ARBA00022448"/>
    </source>
</evidence>
<dbReference type="AlphaFoldDB" id="A0A399RA16"/>
<dbReference type="InterPro" id="IPR007387">
    <property type="entry name" value="TRAP_DctQ"/>
</dbReference>
<sequence length="223" mass="24857">MLEPEVFLRIGAFLNWIGFFLVPILLLPLLTLTFPRLFSEPARRLRNYLDRSIRWALNAAIFFAIALVMAQLAVVIASYAFALSWTWLSEAVIYAFAAVFMLGSASALTNDAHVRVDILRPKFGERGRYWIELGGTYLFLFPIMIRLITLGEQGLSRSWLLFEGSRESDGLPILFLFKTLVPVFAVLMIAAGLTVALRAALKLTGGLPADAQDDPETESHYGA</sequence>
<dbReference type="PANTHER" id="PTHR35011">
    <property type="entry name" value="2,3-DIKETO-L-GULONATE TRAP TRANSPORTER SMALL PERMEASE PROTEIN YIAM"/>
    <property type="match status" value="1"/>
</dbReference>
<protein>
    <recommendedName>
        <fullName evidence="9">TRAP transporter small permease protein</fullName>
    </recommendedName>
</protein>
<comment type="caution">
    <text evidence="9">Lacks conserved residue(s) required for the propagation of feature annotation.</text>
</comment>
<feature type="domain" description="Tripartite ATP-independent periplasmic transporters DctQ component" evidence="10">
    <location>
        <begin position="69"/>
        <end position="199"/>
    </location>
</feature>
<dbReference type="RefSeq" id="WP_119376783.1">
    <property type="nucleotide sequence ID" value="NZ_QWFX01000013.1"/>
</dbReference>
<evidence type="ECO:0000256" key="4">
    <source>
        <dbReference type="ARBA" id="ARBA00022519"/>
    </source>
</evidence>
<evidence type="ECO:0000256" key="7">
    <source>
        <dbReference type="ARBA" id="ARBA00023136"/>
    </source>
</evidence>
<keyword evidence="6 9" id="KW-1133">Transmembrane helix</keyword>
<evidence type="ECO:0000256" key="3">
    <source>
        <dbReference type="ARBA" id="ARBA00022475"/>
    </source>
</evidence>
<evidence type="ECO:0000256" key="1">
    <source>
        <dbReference type="ARBA" id="ARBA00004429"/>
    </source>
</evidence>
<feature type="transmembrane region" description="Helical" evidence="9">
    <location>
        <begin position="87"/>
        <end position="108"/>
    </location>
</feature>
<dbReference type="PANTHER" id="PTHR35011:SF4">
    <property type="entry name" value="SLL1102 PROTEIN"/>
    <property type="match status" value="1"/>
</dbReference>
<keyword evidence="7 9" id="KW-0472">Membrane</keyword>
<comment type="caution">
    <text evidence="11">The sequence shown here is derived from an EMBL/GenBank/DDBJ whole genome shotgun (WGS) entry which is preliminary data.</text>
</comment>
<dbReference type="GO" id="GO:0005886">
    <property type="term" value="C:plasma membrane"/>
    <property type="evidence" value="ECO:0007669"/>
    <property type="project" value="UniProtKB-SubCell"/>
</dbReference>
<evidence type="ECO:0000256" key="9">
    <source>
        <dbReference type="RuleBase" id="RU369079"/>
    </source>
</evidence>
<comment type="subcellular location">
    <subcellularLocation>
        <location evidence="1 9">Cell inner membrane</location>
        <topology evidence="1 9">Multi-pass membrane protein</topology>
    </subcellularLocation>
</comment>
<comment type="function">
    <text evidence="9">Part of the tripartite ATP-independent periplasmic (TRAP) transport system.</text>
</comment>
<dbReference type="GO" id="GO:0022857">
    <property type="term" value="F:transmembrane transporter activity"/>
    <property type="evidence" value="ECO:0007669"/>
    <property type="project" value="UniProtKB-UniRule"/>
</dbReference>
<keyword evidence="3" id="KW-1003">Cell membrane</keyword>
<gene>
    <name evidence="11" type="ORF">D1223_12670</name>
</gene>
<feature type="transmembrane region" description="Helical" evidence="9">
    <location>
        <begin position="171"/>
        <end position="197"/>
    </location>
</feature>
<evidence type="ECO:0000256" key="6">
    <source>
        <dbReference type="ARBA" id="ARBA00022989"/>
    </source>
</evidence>
<dbReference type="Proteomes" id="UP000266385">
    <property type="component" value="Unassembled WGS sequence"/>
</dbReference>
<dbReference type="EMBL" id="QWFX01000013">
    <property type="protein sequence ID" value="RIJ28248.1"/>
    <property type="molecule type" value="Genomic_DNA"/>
</dbReference>
<evidence type="ECO:0000256" key="8">
    <source>
        <dbReference type="ARBA" id="ARBA00038436"/>
    </source>
</evidence>
<keyword evidence="2 9" id="KW-0813">Transport</keyword>
<evidence type="ECO:0000313" key="12">
    <source>
        <dbReference type="Proteomes" id="UP000266385"/>
    </source>
</evidence>
<comment type="subunit">
    <text evidence="9">The complex comprises the extracytoplasmic solute receptor protein and the two transmembrane proteins.</text>
</comment>
<evidence type="ECO:0000256" key="5">
    <source>
        <dbReference type="ARBA" id="ARBA00022692"/>
    </source>
</evidence>
<dbReference type="InterPro" id="IPR055348">
    <property type="entry name" value="DctQ"/>
</dbReference>